<dbReference type="AlphaFoldDB" id="A0A165PYD2"/>
<name>A0A165PYD2_9APHY</name>
<keyword evidence="2" id="KW-1185">Reference proteome</keyword>
<organism evidence="1 2">
    <name type="scientific">Daedalea quercina L-15889</name>
    <dbReference type="NCBI Taxonomy" id="1314783"/>
    <lineage>
        <taxon>Eukaryota</taxon>
        <taxon>Fungi</taxon>
        <taxon>Dikarya</taxon>
        <taxon>Basidiomycota</taxon>
        <taxon>Agaricomycotina</taxon>
        <taxon>Agaricomycetes</taxon>
        <taxon>Polyporales</taxon>
        <taxon>Fomitopsis</taxon>
    </lineage>
</organism>
<sequence length="115" mass="12088">MAMGASAPITEGTALLDVYLHGADKLAPVVTRPSQCTCAHRPPGTQSQPPAPSFRCALPRRAASDTVRAISMAASVAPPCGSQAQIWQLRLSPTPGEPAQKARNRDLCVDALVTW</sequence>
<evidence type="ECO:0000313" key="2">
    <source>
        <dbReference type="Proteomes" id="UP000076727"/>
    </source>
</evidence>
<dbReference type="EMBL" id="KV429063">
    <property type="protein sequence ID" value="KZT68776.1"/>
    <property type="molecule type" value="Genomic_DNA"/>
</dbReference>
<protein>
    <submittedName>
        <fullName evidence="1">Uncharacterized protein</fullName>
    </submittedName>
</protein>
<accession>A0A165PYD2</accession>
<gene>
    <name evidence="1" type="ORF">DAEQUDRAFT_309370</name>
</gene>
<dbReference type="OrthoDB" id="10641074at2759"/>
<evidence type="ECO:0000313" key="1">
    <source>
        <dbReference type="EMBL" id="KZT68776.1"/>
    </source>
</evidence>
<proteinExistence type="predicted"/>
<reference evidence="1 2" key="1">
    <citation type="journal article" date="2016" name="Mol. Biol. Evol.">
        <title>Comparative Genomics of Early-Diverging Mushroom-Forming Fungi Provides Insights into the Origins of Lignocellulose Decay Capabilities.</title>
        <authorList>
            <person name="Nagy L.G."/>
            <person name="Riley R."/>
            <person name="Tritt A."/>
            <person name="Adam C."/>
            <person name="Daum C."/>
            <person name="Floudas D."/>
            <person name="Sun H."/>
            <person name="Yadav J.S."/>
            <person name="Pangilinan J."/>
            <person name="Larsson K.H."/>
            <person name="Matsuura K."/>
            <person name="Barry K."/>
            <person name="Labutti K."/>
            <person name="Kuo R."/>
            <person name="Ohm R.A."/>
            <person name="Bhattacharya S.S."/>
            <person name="Shirouzu T."/>
            <person name="Yoshinaga Y."/>
            <person name="Martin F.M."/>
            <person name="Grigoriev I.V."/>
            <person name="Hibbett D.S."/>
        </authorList>
    </citation>
    <scope>NUCLEOTIDE SEQUENCE [LARGE SCALE GENOMIC DNA]</scope>
    <source>
        <strain evidence="1 2">L-15889</strain>
    </source>
</reference>
<dbReference type="Proteomes" id="UP000076727">
    <property type="component" value="Unassembled WGS sequence"/>
</dbReference>